<evidence type="ECO:0000313" key="2">
    <source>
        <dbReference type="EMBL" id="NIA69981.1"/>
    </source>
</evidence>
<evidence type="ECO:0000256" key="1">
    <source>
        <dbReference type="SAM" id="Phobius"/>
    </source>
</evidence>
<keyword evidence="1" id="KW-1133">Transmembrane helix</keyword>
<keyword evidence="3" id="KW-1185">Reference proteome</keyword>
<feature type="transmembrane region" description="Helical" evidence="1">
    <location>
        <begin position="44"/>
        <end position="62"/>
    </location>
</feature>
<protein>
    <submittedName>
        <fullName evidence="2">Uncharacterized protein</fullName>
    </submittedName>
</protein>
<keyword evidence="1" id="KW-0812">Transmembrane</keyword>
<dbReference type="EMBL" id="JAAQPH010000011">
    <property type="protein sequence ID" value="NIA69981.1"/>
    <property type="molecule type" value="Genomic_DNA"/>
</dbReference>
<accession>A0A967EYX7</accession>
<proteinExistence type="predicted"/>
<keyword evidence="1" id="KW-0472">Membrane</keyword>
<reference evidence="2" key="1">
    <citation type="submission" date="2020-03" db="EMBL/GenBank/DDBJ databases">
        <title>Genome of Pelagibius litoralis DSM 21314T.</title>
        <authorList>
            <person name="Wang G."/>
        </authorList>
    </citation>
    <scope>NUCLEOTIDE SEQUENCE</scope>
    <source>
        <strain evidence="2">DSM 21314</strain>
    </source>
</reference>
<comment type="caution">
    <text evidence="2">The sequence shown here is derived from an EMBL/GenBank/DDBJ whole genome shotgun (WGS) entry which is preliminary data.</text>
</comment>
<dbReference type="Proteomes" id="UP000761264">
    <property type="component" value="Unassembled WGS sequence"/>
</dbReference>
<feature type="transmembrane region" description="Helical" evidence="1">
    <location>
        <begin position="9"/>
        <end position="32"/>
    </location>
</feature>
<gene>
    <name evidence="2" type="ORF">HBA54_15360</name>
</gene>
<name>A0A967EYX7_9PROT</name>
<dbReference type="RefSeq" id="WP_167226116.1">
    <property type="nucleotide sequence ID" value="NZ_JAAQPH010000011.1"/>
</dbReference>
<organism evidence="2 3">
    <name type="scientific">Pelagibius litoralis</name>
    <dbReference type="NCBI Taxonomy" id="374515"/>
    <lineage>
        <taxon>Bacteria</taxon>
        <taxon>Pseudomonadati</taxon>
        <taxon>Pseudomonadota</taxon>
        <taxon>Alphaproteobacteria</taxon>
        <taxon>Rhodospirillales</taxon>
        <taxon>Rhodovibrionaceae</taxon>
        <taxon>Pelagibius</taxon>
    </lineage>
</organism>
<evidence type="ECO:0000313" key="3">
    <source>
        <dbReference type="Proteomes" id="UP000761264"/>
    </source>
</evidence>
<sequence length="85" mass="9087">MGRILKDKLLLAAALLFVLFIANVIIGKFAILGGATVVPGLGDVGEFLVLFVSVVLFIGVCLRREMAADREIRNQAKKEGDGDAE</sequence>
<dbReference type="AlphaFoldDB" id="A0A967EYX7"/>